<name>A0ACC0WWG0_9STRA</name>
<sequence length="188" mass="21617">MALYYSPAFGVFLLSRCLYRKMVFHHLTKLAVAVIATFALLWFPFCAYSSAEETCSSTLKQVLFRIFPFSRGLFEDKVANFWCIVDFVFKIRLHLTPNVQMRLCMFFLLKKDGLIIPYIVLQLAYTGVAVVPLLTSKTAKNLHAHQTKFAPGYDSDGSVHPLFRTYVKVARYLFNVDFVLARNCVYLV</sequence>
<dbReference type="Proteomes" id="UP001163321">
    <property type="component" value="Chromosome 1"/>
</dbReference>
<evidence type="ECO:0000313" key="2">
    <source>
        <dbReference type="Proteomes" id="UP001163321"/>
    </source>
</evidence>
<gene>
    <name evidence="1" type="ORF">PsorP6_002072</name>
</gene>
<accession>A0ACC0WWG0</accession>
<keyword evidence="2" id="KW-1185">Reference proteome</keyword>
<comment type="caution">
    <text evidence="1">The sequence shown here is derived from an EMBL/GenBank/DDBJ whole genome shotgun (WGS) entry which is preliminary data.</text>
</comment>
<evidence type="ECO:0000313" key="1">
    <source>
        <dbReference type="EMBL" id="KAI9923129.1"/>
    </source>
</evidence>
<protein>
    <submittedName>
        <fullName evidence="1">Uncharacterized protein</fullName>
    </submittedName>
</protein>
<organism evidence="1 2">
    <name type="scientific">Peronosclerospora sorghi</name>
    <dbReference type="NCBI Taxonomy" id="230839"/>
    <lineage>
        <taxon>Eukaryota</taxon>
        <taxon>Sar</taxon>
        <taxon>Stramenopiles</taxon>
        <taxon>Oomycota</taxon>
        <taxon>Peronosporomycetes</taxon>
        <taxon>Peronosporales</taxon>
        <taxon>Peronosporaceae</taxon>
        <taxon>Peronosclerospora</taxon>
    </lineage>
</organism>
<reference evidence="1 2" key="1">
    <citation type="journal article" date="2022" name="bioRxiv">
        <title>The genome of the oomycete Peronosclerospora sorghi, a cosmopolitan pathogen of maize and sorghum, is inflated with dispersed pseudogenes.</title>
        <authorList>
            <person name="Fletcher K."/>
            <person name="Martin F."/>
            <person name="Isakeit T."/>
            <person name="Cavanaugh K."/>
            <person name="Magill C."/>
            <person name="Michelmore R."/>
        </authorList>
    </citation>
    <scope>NUCLEOTIDE SEQUENCE [LARGE SCALE GENOMIC DNA]</scope>
    <source>
        <strain evidence="1">P6</strain>
    </source>
</reference>
<proteinExistence type="predicted"/>
<dbReference type="EMBL" id="CM047580">
    <property type="protein sequence ID" value="KAI9923129.1"/>
    <property type="molecule type" value="Genomic_DNA"/>
</dbReference>